<keyword evidence="2" id="KW-1185">Reference proteome</keyword>
<protein>
    <submittedName>
        <fullName evidence="1">Uncharacterized protein</fullName>
    </submittedName>
</protein>
<evidence type="ECO:0000313" key="1">
    <source>
        <dbReference type="EMBL" id="KAK4713458.1"/>
    </source>
</evidence>
<evidence type="ECO:0000313" key="2">
    <source>
        <dbReference type="Proteomes" id="UP001311915"/>
    </source>
</evidence>
<accession>A0AAV9KKN8</accession>
<dbReference type="Proteomes" id="UP001311915">
    <property type="component" value="Unassembled WGS sequence"/>
</dbReference>
<reference evidence="1 2" key="1">
    <citation type="submission" date="2023-10" db="EMBL/GenBank/DDBJ databases">
        <title>Genome-Wide Identification Analysis in wild type Solanum Pinnatisectum Reveals Some Genes Defensing Phytophthora Infestans.</title>
        <authorList>
            <person name="Sun C."/>
        </authorList>
    </citation>
    <scope>NUCLEOTIDE SEQUENCE [LARGE SCALE GENOMIC DNA]</scope>
    <source>
        <strain evidence="1">LQN</strain>
        <tissue evidence="1">Leaf</tissue>
    </source>
</reference>
<sequence>MGWKDMCKTTESAKQYFSCSMVLWMKPNFGWVKLNFDGCFKGNSGCSDGSGIIKDHNGNVLMAYTDFYSYCNYLSNIGERKKMFMKFNNVDSLPSMVKVLIDMDREGTPNFRVRPKRNQFVINHG</sequence>
<dbReference type="PANTHER" id="PTHR47723:SF19">
    <property type="entry name" value="POLYNUCLEOTIDYL TRANSFERASE, RIBONUCLEASE H-LIKE SUPERFAMILY PROTEIN"/>
    <property type="match status" value="1"/>
</dbReference>
<dbReference type="InterPro" id="IPR053151">
    <property type="entry name" value="RNase_H-like"/>
</dbReference>
<dbReference type="EMBL" id="JAWPEI010000010">
    <property type="protein sequence ID" value="KAK4713458.1"/>
    <property type="molecule type" value="Genomic_DNA"/>
</dbReference>
<gene>
    <name evidence="1" type="ORF">R3W88_019365</name>
</gene>
<name>A0AAV9KKN8_9SOLN</name>
<proteinExistence type="predicted"/>
<dbReference type="PANTHER" id="PTHR47723">
    <property type="entry name" value="OS05G0353850 PROTEIN"/>
    <property type="match status" value="1"/>
</dbReference>
<organism evidence="1 2">
    <name type="scientific">Solanum pinnatisectum</name>
    <name type="common">tansyleaf nightshade</name>
    <dbReference type="NCBI Taxonomy" id="50273"/>
    <lineage>
        <taxon>Eukaryota</taxon>
        <taxon>Viridiplantae</taxon>
        <taxon>Streptophyta</taxon>
        <taxon>Embryophyta</taxon>
        <taxon>Tracheophyta</taxon>
        <taxon>Spermatophyta</taxon>
        <taxon>Magnoliopsida</taxon>
        <taxon>eudicotyledons</taxon>
        <taxon>Gunneridae</taxon>
        <taxon>Pentapetalae</taxon>
        <taxon>asterids</taxon>
        <taxon>lamiids</taxon>
        <taxon>Solanales</taxon>
        <taxon>Solanaceae</taxon>
        <taxon>Solanoideae</taxon>
        <taxon>Solaneae</taxon>
        <taxon>Solanum</taxon>
    </lineage>
</organism>
<comment type="caution">
    <text evidence="1">The sequence shown here is derived from an EMBL/GenBank/DDBJ whole genome shotgun (WGS) entry which is preliminary data.</text>
</comment>
<dbReference type="AlphaFoldDB" id="A0AAV9KKN8"/>